<dbReference type="PANTHER" id="PTHR39953:SF1">
    <property type="entry name" value="RE54151P"/>
    <property type="match status" value="1"/>
</dbReference>
<keyword evidence="1" id="KW-0863">Zinc-finger</keyword>
<reference evidence="3" key="2">
    <citation type="submission" date="2020-11" db="EMBL/GenBank/DDBJ databases">
        <authorList>
            <person name="McCartney M.A."/>
            <person name="Auch B."/>
            <person name="Kono T."/>
            <person name="Mallez S."/>
            <person name="Becker A."/>
            <person name="Gohl D.M."/>
            <person name="Silverstein K.A.T."/>
            <person name="Koren S."/>
            <person name="Bechman K.B."/>
            <person name="Herman A."/>
            <person name="Abrahante J.E."/>
            <person name="Garbe J."/>
        </authorList>
    </citation>
    <scope>NUCLEOTIDE SEQUENCE</scope>
    <source>
        <strain evidence="3">Duluth1</strain>
        <tissue evidence="3">Whole animal</tissue>
    </source>
</reference>
<dbReference type="AlphaFoldDB" id="A0A9D4MWT8"/>
<reference evidence="3" key="1">
    <citation type="journal article" date="2019" name="bioRxiv">
        <title>The Genome of the Zebra Mussel, Dreissena polymorpha: A Resource for Invasive Species Research.</title>
        <authorList>
            <person name="McCartney M.A."/>
            <person name="Auch B."/>
            <person name="Kono T."/>
            <person name="Mallez S."/>
            <person name="Zhang Y."/>
            <person name="Obille A."/>
            <person name="Becker A."/>
            <person name="Abrahante J.E."/>
            <person name="Garbe J."/>
            <person name="Badalamenti J.P."/>
            <person name="Herman A."/>
            <person name="Mangelson H."/>
            <person name="Liachko I."/>
            <person name="Sullivan S."/>
            <person name="Sone E.D."/>
            <person name="Koren S."/>
            <person name="Silverstein K.A.T."/>
            <person name="Beckman K.B."/>
            <person name="Gohl D.M."/>
        </authorList>
    </citation>
    <scope>NUCLEOTIDE SEQUENCE</scope>
    <source>
        <strain evidence="3">Duluth1</strain>
        <tissue evidence="3">Whole animal</tissue>
    </source>
</reference>
<keyword evidence="1" id="KW-0862">Zinc</keyword>
<name>A0A9D4MWT8_DREPO</name>
<gene>
    <name evidence="3" type="ORF">DPMN_007605</name>
</gene>
<evidence type="ECO:0000313" key="3">
    <source>
        <dbReference type="EMBL" id="KAH3883645.1"/>
    </source>
</evidence>
<keyword evidence="1" id="KW-0479">Metal-binding</keyword>
<dbReference type="EMBL" id="JAIWYP010000001">
    <property type="protein sequence ID" value="KAH3883645.1"/>
    <property type="molecule type" value="Genomic_DNA"/>
</dbReference>
<dbReference type="PROSITE" id="PS50966">
    <property type="entry name" value="ZF_SWIM"/>
    <property type="match status" value="1"/>
</dbReference>
<dbReference type="PANTHER" id="PTHR39953">
    <property type="entry name" value="RE54151P"/>
    <property type="match status" value="1"/>
</dbReference>
<organism evidence="3 4">
    <name type="scientific">Dreissena polymorpha</name>
    <name type="common">Zebra mussel</name>
    <name type="synonym">Mytilus polymorpha</name>
    <dbReference type="NCBI Taxonomy" id="45954"/>
    <lineage>
        <taxon>Eukaryota</taxon>
        <taxon>Metazoa</taxon>
        <taxon>Spiralia</taxon>
        <taxon>Lophotrochozoa</taxon>
        <taxon>Mollusca</taxon>
        <taxon>Bivalvia</taxon>
        <taxon>Autobranchia</taxon>
        <taxon>Heteroconchia</taxon>
        <taxon>Euheterodonta</taxon>
        <taxon>Imparidentia</taxon>
        <taxon>Neoheterodontei</taxon>
        <taxon>Myida</taxon>
        <taxon>Dreissenoidea</taxon>
        <taxon>Dreissenidae</taxon>
        <taxon>Dreissena</taxon>
    </lineage>
</organism>
<sequence length="171" mass="19385">MYWSNYVESHVKLSRKSEASVESDRVLKFFMDELRVIRASVQASMKNTSYNVTIHLEPEDNGVIQSSTCQCPMREFKCHHVAAALLFGYKRASKTDIKCSWIKRPKSAPPKKTVTMAEMYPPNQPGYRSATVLEGKGAAAADCLFHFHNNPTVLIDVDYVYLRILLGFNGF</sequence>
<evidence type="ECO:0000256" key="1">
    <source>
        <dbReference type="PROSITE-ProRule" id="PRU00325"/>
    </source>
</evidence>
<dbReference type="GO" id="GO:0008270">
    <property type="term" value="F:zinc ion binding"/>
    <property type="evidence" value="ECO:0007669"/>
    <property type="project" value="UniProtKB-KW"/>
</dbReference>
<dbReference type="InterPro" id="IPR007527">
    <property type="entry name" value="Znf_SWIM"/>
</dbReference>
<protein>
    <recommendedName>
        <fullName evidence="2">SWIM-type domain-containing protein</fullName>
    </recommendedName>
</protein>
<comment type="caution">
    <text evidence="3">The sequence shown here is derived from an EMBL/GenBank/DDBJ whole genome shotgun (WGS) entry which is preliminary data.</text>
</comment>
<accession>A0A9D4MWT8</accession>
<proteinExistence type="predicted"/>
<evidence type="ECO:0000259" key="2">
    <source>
        <dbReference type="PROSITE" id="PS50966"/>
    </source>
</evidence>
<dbReference type="Pfam" id="PF04434">
    <property type="entry name" value="SWIM"/>
    <property type="match status" value="1"/>
</dbReference>
<dbReference type="Proteomes" id="UP000828390">
    <property type="component" value="Unassembled WGS sequence"/>
</dbReference>
<feature type="domain" description="SWIM-type" evidence="2">
    <location>
        <begin position="50"/>
        <end position="89"/>
    </location>
</feature>
<keyword evidence="4" id="KW-1185">Reference proteome</keyword>
<evidence type="ECO:0000313" key="4">
    <source>
        <dbReference type="Proteomes" id="UP000828390"/>
    </source>
</evidence>